<dbReference type="PROSITE" id="PS51257">
    <property type="entry name" value="PROKAR_LIPOPROTEIN"/>
    <property type="match status" value="1"/>
</dbReference>
<dbReference type="Proteomes" id="UP000297245">
    <property type="component" value="Unassembled WGS sequence"/>
</dbReference>
<sequence length="161" mass="16845">MMFQPTKLLNYLAVTSVLGIVSGCYAAALPGTGIAMVEARAPGPMSPSSMILPLPTTRDDSSGLRDFPDQCNSSDSSHYPLILDESGCCTNDIVNGSAQTSQCGVSAGAIDKGKAQDTMDVIGKPVDVHTINAAAGKTVSLGVVMHPVYDQKVDYTRLMAY</sequence>
<dbReference type="AlphaFoldDB" id="A0A4S8KQQ0"/>
<organism evidence="1 2">
    <name type="scientific">Dendrothele bispora (strain CBS 962.96)</name>
    <dbReference type="NCBI Taxonomy" id="1314807"/>
    <lineage>
        <taxon>Eukaryota</taxon>
        <taxon>Fungi</taxon>
        <taxon>Dikarya</taxon>
        <taxon>Basidiomycota</taxon>
        <taxon>Agaricomycotina</taxon>
        <taxon>Agaricomycetes</taxon>
        <taxon>Agaricomycetidae</taxon>
        <taxon>Agaricales</taxon>
        <taxon>Agaricales incertae sedis</taxon>
        <taxon>Dendrothele</taxon>
    </lineage>
</organism>
<evidence type="ECO:0000313" key="1">
    <source>
        <dbReference type="EMBL" id="THU78052.1"/>
    </source>
</evidence>
<reference evidence="1 2" key="1">
    <citation type="journal article" date="2019" name="Nat. Ecol. Evol.">
        <title>Megaphylogeny resolves global patterns of mushroom evolution.</title>
        <authorList>
            <person name="Varga T."/>
            <person name="Krizsan K."/>
            <person name="Foldi C."/>
            <person name="Dima B."/>
            <person name="Sanchez-Garcia M."/>
            <person name="Sanchez-Ramirez S."/>
            <person name="Szollosi G.J."/>
            <person name="Szarkandi J.G."/>
            <person name="Papp V."/>
            <person name="Albert L."/>
            <person name="Andreopoulos W."/>
            <person name="Angelini C."/>
            <person name="Antonin V."/>
            <person name="Barry K.W."/>
            <person name="Bougher N.L."/>
            <person name="Buchanan P."/>
            <person name="Buyck B."/>
            <person name="Bense V."/>
            <person name="Catcheside P."/>
            <person name="Chovatia M."/>
            <person name="Cooper J."/>
            <person name="Damon W."/>
            <person name="Desjardin D."/>
            <person name="Finy P."/>
            <person name="Geml J."/>
            <person name="Haridas S."/>
            <person name="Hughes K."/>
            <person name="Justo A."/>
            <person name="Karasinski D."/>
            <person name="Kautmanova I."/>
            <person name="Kiss B."/>
            <person name="Kocsube S."/>
            <person name="Kotiranta H."/>
            <person name="LaButti K.M."/>
            <person name="Lechner B.E."/>
            <person name="Liimatainen K."/>
            <person name="Lipzen A."/>
            <person name="Lukacs Z."/>
            <person name="Mihaltcheva S."/>
            <person name="Morgado L.N."/>
            <person name="Niskanen T."/>
            <person name="Noordeloos M.E."/>
            <person name="Ohm R.A."/>
            <person name="Ortiz-Santana B."/>
            <person name="Ovrebo C."/>
            <person name="Racz N."/>
            <person name="Riley R."/>
            <person name="Savchenko A."/>
            <person name="Shiryaev A."/>
            <person name="Soop K."/>
            <person name="Spirin V."/>
            <person name="Szebenyi C."/>
            <person name="Tomsovsky M."/>
            <person name="Tulloss R.E."/>
            <person name="Uehling J."/>
            <person name="Grigoriev I.V."/>
            <person name="Vagvolgyi C."/>
            <person name="Papp T."/>
            <person name="Martin F.M."/>
            <person name="Miettinen O."/>
            <person name="Hibbett D.S."/>
            <person name="Nagy L.G."/>
        </authorList>
    </citation>
    <scope>NUCLEOTIDE SEQUENCE [LARGE SCALE GENOMIC DNA]</scope>
    <source>
        <strain evidence="1 2">CBS 962.96</strain>
    </source>
</reference>
<proteinExistence type="predicted"/>
<keyword evidence="2" id="KW-1185">Reference proteome</keyword>
<dbReference type="EMBL" id="ML180272">
    <property type="protein sequence ID" value="THU78052.1"/>
    <property type="molecule type" value="Genomic_DNA"/>
</dbReference>
<protein>
    <submittedName>
        <fullName evidence="1">Uncharacterized protein</fullName>
    </submittedName>
</protein>
<evidence type="ECO:0000313" key="2">
    <source>
        <dbReference type="Proteomes" id="UP000297245"/>
    </source>
</evidence>
<accession>A0A4S8KQQ0</accession>
<name>A0A4S8KQQ0_DENBC</name>
<gene>
    <name evidence="1" type="ORF">K435DRAFT_877065</name>
</gene>